<dbReference type="SUPFAM" id="SSF53822">
    <property type="entry name" value="Periplasmic binding protein-like I"/>
    <property type="match status" value="1"/>
</dbReference>
<keyword evidence="3" id="KW-0732">Signal</keyword>
<dbReference type="InterPro" id="IPR006311">
    <property type="entry name" value="TAT_signal"/>
</dbReference>
<evidence type="ECO:0000256" key="3">
    <source>
        <dbReference type="ARBA" id="ARBA00022729"/>
    </source>
</evidence>
<name>A0ABQ2LWC8_9ACTN</name>
<reference evidence="7" key="1">
    <citation type="journal article" date="2019" name="Int. J. Syst. Evol. Microbiol.">
        <title>The Global Catalogue of Microorganisms (GCM) 10K type strain sequencing project: providing services to taxonomists for standard genome sequencing and annotation.</title>
        <authorList>
            <consortium name="The Broad Institute Genomics Platform"/>
            <consortium name="The Broad Institute Genome Sequencing Center for Infectious Disease"/>
            <person name="Wu L."/>
            <person name="Ma J."/>
        </authorList>
    </citation>
    <scope>NUCLEOTIDE SEQUENCE [LARGE SCALE GENOMIC DNA]</scope>
    <source>
        <strain evidence="7">CGMCC 4.7178</strain>
    </source>
</reference>
<proteinExistence type="inferred from homology"/>
<feature type="domain" description="Periplasmic binding protein" evidence="5">
    <location>
        <begin position="79"/>
        <end position="336"/>
    </location>
</feature>
<dbReference type="InterPro" id="IPR025997">
    <property type="entry name" value="SBP_2_dom"/>
</dbReference>
<organism evidence="6 7">
    <name type="scientific">Streptomyces daqingensis</name>
    <dbReference type="NCBI Taxonomy" id="1472640"/>
    <lineage>
        <taxon>Bacteria</taxon>
        <taxon>Bacillati</taxon>
        <taxon>Actinomycetota</taxon>
        <taxon>Actinomycetes</taxon>
        <taxon>Kitasatosporales</taxon>
        <taxon>Streptomycetaceae</taxon>
        <taxon>Streptomyces</taxon>
    </lineage>
</organism>
<evidence type="ECO:0000256" key="1">
    <source>
        <dbReference type="ARBA" id="ARBA00004196"/>
    </source>
</evidence>
<comment type="similarity">
    <text evidence="2">Belongs to the bacterial solute-binding protein 2 family.</text>
</comment>
<dbReference type="PANTHER" id="PTHR46847:SF1">
    <property type="entry name" value="D-ALLOSE-BINDING PERIPLASMIC PROTEIN-RELATED"/>
    <property type="match status" value="1"/>
</dbReference>
<gene>
    <name evidence="6" type="ORF">GCM10012287_08300</name>
</gene>
<feature type="region of interest" description="Disordered" evidence="4">
    <location>
        <begin position="54"/>
        <end position="74"/>
    </location>
</feature>
<dbReference type="PANTHER" id="PTHR46847">
    <property type="entry name" value="D-ALLOSE-BINDING PERIPLASMIC PROTEIN-RELATED"/>
    <property type="match status" value="1"/>
</dbReference>
<comment type="caution">
    <text evidence="6">The sequence shown here is derived from an EMBL/GenBank/DDBJ whole genome shotgun (WGS) entry which is preliminary data.</text>
</comment>
<evidence type="ECO:0000256" key="2">
    <source>
        <dbReference type="ARBA" id="ARBA00007639"/>
    </source>
</evidence>
<dbReference type="Proteomes" id="UP000631535">
    <property type="component" value="Unassembled WGS sequence"/>
</dbReference>
<dbReference type="PROSITE" id="PS51318">
    <property type="entry name" value="TAT"/>
    <property type="match status" value="1"/>
</dbReference>
<dbReference type="Gene3D" id="3.40.50.2300">
    <property type="match status" value="2"/>
</dbReference>
<evidence type="ECO:0000256" key="4">
    <source>
        <dbReference type="SAM" id="MobiDB-lite"/>
    </source>
</evidence>
<accession>A0ABQ2LWC8</accession>
<comment type="subcellular location">
    <subcellularLocation>
        <location evidence="1">Cell envelope</location>
    </subcellularLocation>
</comment>
<sequence>MTEMPDSRNAPSHDTAAPSGSAADARTSRTSRRRMLFGTAAAGAALLGAGCTSNKSNDAAEAQGQADIADDKPGKKVTIGFAGPQADHGWLNAINEQAKARAKKYEDVTLEATEGSNDNAQQIGQIETLINKKVDVLVVLPSDGKALTQVGLKAMRAGIPVVNLDRVFDSQQAYRCWIGGDNYGMGLNAGRYIGEQLKDKKNAKVVELAGIDNLELTRERTKGFDDALKNYPNIKKVARQAAEFTVESGQSKMAQLLRAEPKFDALWNHDDDQGVGAERAIEQAGRDEFLMVGGAGSRRVMDAIKRDDGVIKATVLYPPTMAASAIDLARALGQGKGIGGLSEFEIPASLTLYSAVVTKENVDEYLPTGFK</sequence>
<dbReference type="EMBL" id="BMMP01000002">
    <property type="protein sequence ID" value="GGO43933.1"/>
    <property type="molecule type" value="Genomic_DNA"/>
</dbReference>
<keyword evidence="7" id="KW-1185">Reference proteome</keyword>
<dbReference type="Pfam" id="PF13407">
    <property type="entry name" value="Peripla_BP_4"/>
    <property type="match status" value="1"/>
</dbReference>
<dbReference type="InterPro" id="IPR028082">
    <property type="entry name" value="Peripla_BP_I"/>
</dbReference>
<evidence type="ECO:0000313" key="6">
    <source>
        <dbReference type="EMBL" id="GGO43933.1"/>
    </source>
</evidence>
<evidence type="ECO:0000313" key="7">
    <source>
        <dbReference type="Proteomes" id="UP000631535"/>
    </source>
</evidence>
<feature type="region of interest" description="Disordered" evidence="4">
    <location>
        <begin position="1"/>
        <end position="35"/>
    </location>
</feature>
<protein>
    <submittedName>
        <fullName evidence="6">Sugar ABC transporter substrate-binding protein</fullName>
    </submittedName>
</protein>
<evidence type="ECO:0000259" key="5">
    <source>
        <dbReference type="Pfam" id="PF13407"/>
    </source>
</evidence>